<reference evidence="3" key="2">
    <citation type="submission" date="2021-08" db="EMBL/GenBank/DDBJ databases">
        <authorList>
            <person name="Gostincar C."/>
            <person name="Sun X."/>
            <person name="Song Z."/>
            <person name="Gunde-Cimerman N."/>
        </authorList>
    </citation>
    <scope>NUCLEOTIDE SEQUENCE</scope>
    <source>
        <strain evidence="3">EXF-9911</strain>
    </source>
</reference>
<evidence type="ECO:0000256" key="1">
    <source>
        <dbReference type="SAM" id="SignalP"/>
    </source>
</evidence>
<feature type="signal peptide" evidence="1">
    <location>
        <begin position="1"/>
        <end position="18"/>
    </location>
</feature>
<evidence type="ECO:0000313" key="3">
    <source>
        <dbReference type="EMBL" id="KAG9685716.1"/>
    </source>
</evidence>
<feature type="non-terminal residue" evidence="3">
    <location>
        <position position="650"/>
    </location>
</feature>
<evidence type="ECO:0000259" key="2">
    <source>
        <dbReference type="PROSITE" id="PS51184"/>
    </source>
</evidence>
<accession>A0A9P8EBX0</accession>
<organism evidence="3 4">
    <name type="scientific">Aureobasidium melanogenum</name>
    <name type="common">Aureobasidium pullulans var. melanogenum</name>
    <dbReference type="NCBI Taxonomy" id="46634"/>
    <lineage>
        <taxon>Eukaryota</taxon>
        <taxon>Fungi</taxon>
        <taxon>Dikarya</taxon>
        <taxon>Ascomycota</taxon>
        <taxon>Pezizomycotina</taxon>
        <taxon>Dothideomycetes</taxon>
        <taxon>Dothideomycetidae</taxon>
        <taxon>Dothideales</taxon>
        <taxon>Saccotheciaceae</taxon>
        <taxon>Aureobasidium</taxon>
    </lineage>
</organism>
<dbReference type="SUPFAM" id="SSF51197">
    <property type="entry name" value="Clavaminate synthase-like"/>
    <property type="match status" value="1"/>
</dbReference>
<proteinExistence type="predicted"/>
<protein>
    <recommendedName>
        <fullName evidence="2">JmjC domain-containing protein</fullName>
    </recommendedName>
</protein>
<gene>
    <name evidence="3" type="ORF">KCU76_g11515</name>
</gene>
<dbReference type="EMBL" id="JAHFXF010000556">
    <property type="protein sequence ID" value="KAG9685716.1"/>
    <property type="molecule type" value="Genomic_DNA"/>
</dbReference>
<keyword evidence="1" id="KW-0732">Signal</keyword>
<reference evidence="3" key="1">
    <citation type="journal article" date="2021" name="J Fungi (Basel)">
        <title>Virulence traits and population genomics of the black yeast Aureobasidium melanogenum.</title>
        <authorList>
            <person name="Cernosa A."/>
            <person name="Sun X."/>
            <person name="Gostincar C."/>
            <person name="Fang C."/>
            <person name="Gunde-Cimerman N."/>
            <person name="Song Z."/>
        </authorList>
    </citation>
    <scope>NUCLEOTIDE SEQUENCE</scope>
    <source>
        <strain evidence="3">EXF-9911</strain>
    </source>
</reference>
<feature type="chain" id="PRO_5040218037" description="JmjC domain-containing protein" evidence="1">
    <location>
        <begin position="19"/>
        <end position="650"/>
    </location>
</feature>
<dbReference type="Proteomes" id="UP000779574">
    <property type="component" value="Unassembled WGS sequence"/>
</dbReference>
<sequence length="650" mass="71651">MQFFVPTIMSVLAATAAALPTEKVLPKRGTISVTPHVEYSSSVGVLGCKINTDRVAYWPMSVDCDNMCVKVSHQGRSLHLLRVDQSGGAYDMSYDAWNTLVTGKNATVAPTMGGGVDMEYESVDMNECSHLLHDSDGKLAFSAANSMNFIASCISEPNSWVAKNYGLWNIYNSICTNGVDEQCTLDLSVSNQPSCGNTILGIDSPLSGQNVANIAYGTGARIVASLTHPHFFLLFFRLEDSGNSLDFFAGYVPQNRLRAGRTTSNTVYWVLLLALTGSFGYHFEIAALVSPDFIDRIVVMGKINDEDISWVRKLPRWKNAVYSVDNETWPLHTSTSKGREANVYLTYLVENYEKLPMIIAFVPHFVENIPVKTLSKHLQVPGLLQDDINTAQEAEASANFGPTGCSVDLHIDFGMHVLSTVFDSCIKLWALYPPTPSNLDLLYEMSGREQKHEQLHGKLEGGVFAITTGGTTIHLPPGWLHATYNVEGGFLVGTAWENYQDLAVLLDLFLREADAHPEDAEYSMVIRICEKAIEHNVQPNGLLQTICPLWKAITKIDCTKKKQDRFPTSVWRKFEQQAGAASNGLCGNSCTAKYNIDLLDNSVPAQPTGKDWYWANVGTWSATNSDYQIKISTTKGPELWINGSIPSDVP</sequence>
<dbReference type="AlphaFoldDB" id="A0A9P8EBX0"/>
<dbReference type="PANTHER" id="PTHR38850">
    <property type="entry name" value="CERATO-PLATANIN"/>
    <property type="match status" value="1"/>
</dbReference>
<dbReference type="PROSITE" id="PS51184">
    <property type="entry name" value="JMJC"/>
    <property type="match status" value="1"/>
</dbReference>
<dbReference type="InterPro" id="IPR021838">
    <property type="entry name" value="DUF3431"/>
</dbReference>
<dbReference type="Pfam" id="PF11913">
    <property type="entry name" value="DUF3431"/>
    <property type="match status" value="1"/>
</dbReference>
<comment type="caution">
    <text evidence="3">The sequence shown here is derived from an EMBL/GenBank/DDBJ whole genome shotgun (WGS) entry which is preliminary data.</text>
</comment>
<dbReference type="InterPro" id="IPR003347">
    <property type="entry name" value="JmjC_dom"/>
</dbReference>
<feature type="domain" description="JmjC" evidence="2">
    <location>
        <begin position="351"/>
        <end position="513"/>
    </location>
</feature>
<name>A0A9P8EBX0_AURME</name>
<evidence type="ECO:0000313" key="4">
    <source>
        <dbReference type="Proteomes" id="UP000779574"/>
    </source>
</evidence>
<dbReference type="Gene3D" id="2.60.120.650">
    <property type="entry name" value="Cupin"/>
    <property type="match status" value="1"/>
</dbReference>
<dbReference type="PANTHER" id="PTHR38850:SF2">
    <property type="entry name" value="CERATO-PLATANIN"/>
    <property type="match status" value="1"/>
</dbReference>